<evidence type="ECO:0000313" key="2">
    <source>
        <dbReference type="EMBL" id="MBB3905120.1"/>
    </source>
</evidence>
<reference evidence="1" key="4">
    <citation type="submission" date="2023-01" db="EMBL/GenBank/DDBJ databases">
        <title>Draft genome sequence of Methylobacterium brachythecii strain NBRC 107710.</title>
        <authorList>
            <person name="Sun Q."/>
            <person name="Mori K."/>
        </authorList>
    </citation>
    <scope>NUCLEOTIDE SEQUENCE</scope>
    <source>
        <strain evidence="1">NBRC 107710</strain>
    </source>
</reference>
<evidence type="ECO:0000313" key="4">
    <source>
        <dbReference type="Proteomes" id="UP001156881"/>
    </source>
</evidence>
<evidence type="ECO:0000313" key="1">
    <source>
        <dbReference type="EMBL" id="GLS44372.1"/>
    </source>
</evidence>
<proteinExistence type="predicted"/>
<dbReference type="Proteomes" id="UP001156881">
    <property type="component" value="Unassembled WGS sequence"/>
</dbReference>
<evidence type="ECO:0000313" key="3">
    <source>
        <dbReference type="Proteomes" id="UP000517759"/>
    </source>
</evidence>
<gene>
    <name evidence="1" type="ORF">GCM10007884_23600</name>
    <name evidence="2" type="ORF">GGR33_004648</name>
</gene>
<protein>
    <submittedName>
        <fullName evidence="2">Uncharacterized protein</fullName>
    </submittedName>
</protein>
<organism evidence="2 3">
    <name type="scientific">Methylobacterium brachythecii</name>
    <dbReference type="NCBI Taxonomy" id="1176177"/>
    <lineage>
        <taxon>Bacteria</taxon>
        <taxon>Pseudomonadati</taxon>
        <taxon>Pseudomonadota</taxon>
        <taxon>Alphaproteobacteria</taxon>
        <taxon>Hyphomicrobiales</taxon>
        <taxon>Methylobacteriaceae</taxon>
        <taxon>Methylobacterium</taxon>
    </lineage>
</organism>
<keyword evidence="4" id="KW-1185">Reference proteome</keyword>
<comment type="caution">
    <text evidence="2">The sequence shown here is derived from an EMBL/GenBank/DDBJ whole genome shotgun (WGS) entry which is preliminary data.</text>
</comment>
<reference evidence="2 3" key="3">
    <citation type="submission" date="2020-08" db="EMBL/GenBank/DDBJ databases">
        <title>Genomic Encyclopedia of Type Strains, Phase IV (KMG-IV): sequencing the most valuable type-strain genomes for metagenomic binning, comparative biology and taxonomic classification.</title>
        <authorList>
            <person name="Goeker M."/>
        </authorList>
    </citation>
    <scope>NUCLEOTIDE SEQUENCE [LARGE SCALE GENOMIC DNA]</scope>
    <source>
        <strain evidence="2 3">DSM 24105</strain>
    </source>
</reference>
<dbReference type="Proteomes" id="UP000517759">
    <property type="component" value="Unassembled WGS sequence"/>
</dbReference>
<reference evidence="4" key="2">
    <citation type="journal article" date="2019" name="Int. J. Syst. Evol. Microbiol.">
        <title>The Global Catalogue of Microorganisms (GCM) 10K type strain sequencing project: providing services to taxonomists for standard genome sequencing and annotation.</title>
        <authorList>
            <consortium name="The Broad Institute Genomics Platform"/>
            <consortium name="The Broad Institute Genome Sequencing Center for Infectious Disease"/>
            <person name="Wu L."/>
            <person name="Ma J."/>
        </authorList>
    </citation>
    <scope>NUCLEOTIDE SEQUENCE [LARGE SCALE GENOMIC DNA]</scope>
    <source>
        <strain evidence="4">NBRC 107710</strain>
    </source>
</reference>
<dbReference type="AlphaFoldDB" id="A0A7W6F950"/>
<sequence length="107" mass="11060">MSEVLPFRADPFATFRFTAAGAGVALPLPHGRGSQVRIRNRGTVDVSIEFGDKATVQAVIPAAGTPGSQGFAPGAVEFQTLQQNQRFVSFAVASGAPDVEITVGTGD</sequence>
<reference evidence="1" key="1">
    <citation type="journal article" date="2014" name="Int. J. Syst. Evol. Microbiol.">
        <title>Complete genome of a new Firmicutes species belonging to the dominant human colonic microbiota ('Ruminococcus bicirculans') reveals two chromosomes and a selective capacity to utilize plant glucans.</title>
        <authorList>
            <consortium name="NISC Comparative Sequencing Program"/>
            <person name="Wegmann U."/>
            <person name="Louis P."/>
            <person name="Goesmann A."/>
            <person name="Henrissat B."/>
            <person name="Duncan S.H."/>
            <person name="Flint H.J."/>
        </authorList>
    </citation>
    <scope>NUCLEOTIDE SEQUENCE</scope>
    <source>
        <strain evidence="1">NBRC 107710</strain>
    </source>
</reference>
<accession>A0A7W6F950</accession>
<dbReference type="EMBL" id="BSPG01000011">
    <property type="protein sequence ID" value="GLS44372.1"/>
    <property type="molecule type" value="Genomic_DNA"/>
</dbReference>
<name>A0A7W6F950_9HYPH</name>
<dbReference type="EMBL" id="JACIDN010000010">
    <property type="protein sequence ID" value="MBB3905120.1"/>
    <property type="molecule type" value="Genomic_DNA"/>
</dbReference>
<dbReference type="RefSeq" id="WP_183511230.1">
    <property type="nucleotide sequence ID" value="NZ_BSPG01000011.1"/>
</dbReference>